<comment type="caution">
    <text evidence="5">The sequence shown here is derived from an EMBL/GenBank/DDBJ whole genome shotgun (WGS) entry which is preliminary data.</text>
</comment>
<dbReference type="Pfam" id="PF00005">
    <property type="entry name" value="ABC_tran"/>
    <property type="match status" value="1"/>
</dbReference>
<evidence type="ECO:0000256" key="2">
    <source>
        <dbReference type="ARBA" id="ARBA00022741"/>
    </source>
</evidence>
<dbReference type="FunFam" id="3.40.50.300:FF:000134">
    <property type="entry name" value="Iron-enterobactin ABC transporter ATP-binding protein"/>
    <property type="match status" value="1"/>
</dbReference>
<name>A0AA43RLU9_9ACTN</name>
<keyword evidence="6" id="KW-1185">Reference proteome</keyword>
<dbReference type="Gene3D" id="3.40.50.300">
    <property type="entry name" value="P-loop containing nucleotide triphosphate hydrolases"/>
    <property type="match status" value="1"/>
</dbReference>
<keyword evidence="3 5" id="KW-0067">ATP-binding</keyword>
<reference evidence="5" key="1">
    <citation type="submission" date="2023-07" db="EMBL/GenBank/DDBJ databases">
        <title>Between Cages and Wild: Unraveling the Impact of Captivity on Animal Microbiomes and Antimicrobial Resistance.</title>
        <authorList>
            <person name="Schmartz G.P."/>
            <person name="Rehner J."/>
            <person name="Schuff M.J."/>
            <person name="Becker S.L."/>
            <person name="Kravczyk M."/>
            <person name="Gurevich A."/>
            <person name="Francke R."/>
            <person name="Mueller R."/>
            <person name="Keller V."/>
            <person name="Keller A."/>
        </authorList>
    </citation>
    <scope>NUCLEOTIDE SEQUENCE</scope>
    <source>
        <strain evidence="5">S12M_St_49</strain>
    </source>
</reference>
<evidence type="ECO:0000259" key="4">
    <source>
        <dbReference type="PROSITE" id="PS50893"/>
    </source>
</evidence>
<dbReference type="PANTHER" id="PTHR42734">
    <property type="entry name" value="METAL TRANSPORT SYSTEM ATP-BINDING PROTEIN TM_0124-RELATED"/>
    <property type="match status" value="1"/>
</dbReference>
<evidence type="ECO:0000256" key="3">
    <source>
        <dbReference type="ARBA" id="ARBA00022840"/>
    </source>
</evidence>
<dbReference type="InterPro" id="IPR003593">
    <property type="entry name" value="AAA+_ATPase"/>
</dbReference>
<gene>
    <name evidence="5" type="ORF">Q3982_04210</name>
</gene>
<dbReference type="GO" id="GO:0005524">
    <property type="term" value="F:ATP binding"/>
    <property type="evidence" value="ECO:0007669"/>
    <property type="project" value="UniProtKB-KW"/>
</dbReference>
<accession>A0AA43RLU9</accession>
<dbReference type="InterPro" id="IPR027417">
    <property type="entry name" value="P-loop_NTPase"/>
</dbReference>
<dbReference type="SUPFAM" id="SSF52540">
    <property type="entry name" value="P-loop containing nucleoside triphosphate hydrolases"/>
    <property type="match status" value="1"/>
</dbReference>
<dbReference type="EMBL" id="JAUMVS010000057">
    <property type="protein sequence ID" value="MDO4841862.1"/>
    <property type="molecule type" value="Genomic_DNA"/>
</dbReference>
<dbReference type="InterPro" id="IPR003439">
    <property type="entry name" value="ABC_transporter-like_ATP-bd"/>
</dbReference>
<dbReference type="PROSITE" id="PS50893">
    <property type="entry name" value="ABC_TRANSPORTER_2"/>
    <property type="match status" value="1"/>
</dbReference>
<keyword evidence="2" id="KW-0547">Nucleotide-binding</keyword>
<evidence type="ECO:0000256" key="1">
    <source>
        <dbReference type="ARBA" id="ARBA00022448"/>
    </source>
</evidence>
<dbReference type="GO" id="GO:0016887">
    <property type="term" value="F:ATP hydrolysis activity"/>
    <property type="evidence" value="ECO:0007669"/>
    <property type="project" value="InterPro"/>
</dbReference>
<dbReference type="AlphaFoldDB" id="A0AA43RLU9"/>
<feature type="domain" description="ABC transporter" evidence="4">
    <location>
        <begin position="3"/>
        <end position="238"/>
    </location>
</feature>
<dbReference type="PANTHER" id="PTHR42734:SF19">
    <property type="entry name" value="IRON COMPOUNDS ABC TRANSPORTER, ATP-BINDING PROTEIN"/>
    <property type="match status" value="1"/>
</dbReference>
<evidence type="ECO:0000313" key="6">
    <source>
        <dbReference type="Proteomes" id="UP001168575"/>
    </source>
</evidence>
<dbReference type="SMART" id="SM00382">
    <property type="entry name" value="AAA"/>
    <property type="match status" value="1"/>
</dbReference>
<dbReference type="CDD" id="cd03214">
    <property type="entry name" value="ABC_Iron-Siderophores_B12_Hemin"/>
    <property type="match status" value="1"/>
</dbReference>
<protein>
    <submittedName>
        <fullName evidence="5">ABC transporter ATP-binding protein</fullName>
    </submittedName>
</protein>
<sequence>MALEVKGVKLAYSTHEVLKGVNFVANPGDFIAVIGPNGVGKSTLFKCILGFLSHYTGEILVDGTNIKTLSRSQIAREIAYIPQSTQQVFDYTALELTLMGLASRLGHFKNPSKADEEECLSALADLGIAHLAHRGCGEISGGEYQLVMLARALVQQAKVLIMDEPTANLDYGNQFKVMQRIESLSKSGFTILTSTHDPNQVFLHANRALVLKDGMVKVDGAPSSVLTEDILSDLYSIDVKKCDVEVANRKLNVCVPVDLEVSANA</sequence>
<organism evidence="5 6">
    <name type="scientific">Phoenicibacter congonensis</name>
    <dbReference type="NCBI Taxonomy" id="1944646"/>
    <lineage>
        <taxon>Bacteria</taxon>
        <taxon>Bacillati</taxon>
        <taxon>Actinomycetota</taxon>
        <taxon>Coriobacteriia</taxon>
        <taxon>Eggerthellales</taxon>
        <taxon>Eggerthellaceae</taxon>
        <taxon>Phoenicibacter</taxon>
    </lineage>
</organism>
<proteinExistence type="predicted"/>
<dbReference type="InterPro" id="IPR050153">
    <property type="entry name" value="Metal_Ion_Import_ABC"/>
</dbReference>
<keyword evidence="1" id="KW-0813">Transport</keyword>
<dbReference type="Proteomes" id="UP001168575">
    <property type="component" value="Unassembled WGS sequence"/>
</dbReference>
<evidence type="ECO:0000313" key="5">
    <source>
        <dbReference type="EMBL" id="MDO4841862.1"/>
    </source>
</evidence>